<dbReference type="STRING" id="6945.B7P8L8"/>
<organism>
    <name type="scientific">Ixodes scapularis</name>
    <name type="common">Black-legged tick</name>
    <name type="synonym">Deer tick</name>
    <dbReference type="NCBI Taxonomy" id="6945"/>
    <lineage>
        <taxon>Eukaryota</taxon>
        <taxon>Metazoa</taxon>
        <taxon>Ecdysozoa</taxon>
        <taxon>Arthropoda</taxon>
        <taxon>Chelicerata</taxon>
        <taxon>Arachnida</taxon>
        <taxon>Acari</taxon>
        <taxon>Parasitiformes</taxon>
        <taxon>Ixodida</taxon>
        <taxon>Ixodoidea</taxon>
        <taxon>Ixodidae</taxon>
        <taxon>Ixodinae</taxon>
        <taxon>Ixodes</taxon>
    </lineage>
</organism>
<dbReference type="Gene3D" id="3.40.390.10">
    <property type="entry name" value="Collagenase (Catalytic Domain)"/>
    <property type="match status" value="1"/>
</dbReference>
<dbReference type="HOGENOM" id="CLU_006187_1_3_1"/>
<feature type="non-terminal residue" evidence="2">
    <location>
        <position position="1"/>
    </location>
</feature>
<dbReference type="Proteomes" id="UP000001555">
    <property type="component" value="Unassembled WGS sequence"/>
</dbReference>
<keyword evidence="4" id="KW-1185">Reference proteome</keyword>
<accession>B7P8L8</accession>
<protein>
    <recommendedName>
        <fullName evidence="1">Peptidase M13 C-terminal domain-containing protein</fullName>
    </recommendedName>
</protein>
<dbReference type="GO" id="GO:0004222">
    <property type="term" value="F:metalloendopeptidase activity"/>
    <property type="evidence" value="ECO:0007669"/>
    <property type="project" value="InterPro"/>
</dbReference>
<dbReference type="InParanoid" id="B7P8L8"/>
<evidence type="ECO:0000313" key="2">
    <source>
        <dbReference type="EMBL" id="EEC02940.1"/>
    </source>
</evidence>
<gene>
    <name evidence="2" type="ORF">IscW_ISCW017380</name>
</gene>
<dbReference type="OrthoDB" id="6509899at2759"/>
<dbReference type="PANTHER" id="PTHR11733:SF241">
    <property type="entry name" value="GH26575P-RELATED"/>
    <property type="match status" value="1"/>
</dbReference>
<dbReference type="EnsemblMetazoa" id="ISCW017380-RA">
    <property type="protein sequence ID" value="ISCW017380-PA"/>
    <property type="gene ID" value="ISCW017380"/>
</dbReference>
<reference evidence="2 4" key="1">
    <citation type="submission" date="2008-03" db="EMBL/GenBank/DDBJ databases">
        <title>Annotation of Ixodes scapularis.</title>
        <authorList>
            <consortium name="Ixodes scapularis Genome Project Consortium"/>
            <person name="Caler E."/>
            <person name="Hannick L.I."/>
            <person name="Bidwell S."/>
            <person name="Joardar V."/>
            <person name="Thiagarajan M."/>
            <person name="Amedeo P."/>
            <person name="Galinsky K.J."/>
            <person name="Schobel S."/>
            <person name="Inman J."/>
            <person name="Hostetler J."/>
            <person name="Miller J."/>
            <person name="Hammond M."/>
            <person name="Megy K."/>
            <person name="Lawson D."/>
            <person name="Kodira C."/>
            <person name="Sutton G."/>
            <person name="Meyer J."/>
            <person name="Hill C.A."/>
            <person name="Birren B."/>
            <person name="Nene V."/>
            <person name="Collins F."/>
            <person name="Alarcon-Chaidez F."/>
            <person name="Wikel S."/>
            <person name="Strausberg R."/>
        </authorList>
    </citation>
    <scope>NUCLEOTIDE SEQUENCE [LARGE SCALE GENOMIC DNA]</scope>
    <source>
        <strain evidence="4">Wikel</strain>
        <strain evidence="2">Wikel colony</strain>
    </source>
</reference>
<dbReference type="AlphaFoldDB" id="B7P8L8"/>
<dbReference type="InterPro" id="IPR018497">
    <property type="entry name" value="Peptidase_M13_C"/>
</dbReference>
<name>B7P8L8_IXOSC</name>
<dbReference type="PROSITE" id="PS51885">
    <property type="entry name" value="NEPRILYSIN"/>
    <property type="match status" value="1"/>
</dbReference>
<feature type="domain" description="Peptidase M13 C-terminal" evidence="1">
    <location>
        <begin position="35"/>
        <end position="172"/>
    </location>
</feature>
<sequence length="173" mass="20062">PVVGLFQMPRLAFRTYRSLLDFLYHFIRRYNDRNVTQTLDTTRSCLKIQYSQLKIPGTDQFANAEKTSQSDLLDALSIRAAYEVFRKKVGQRVSRLDVTSRVSYSLDALFFVQYATSFCQSSTEEYKRTLLTRSSHSPPWLRVNGPLRNFVNFAKVFRCPLDSFMNPKSMCGV</sequence>
<dbReference type="PANTHER" id="PTHR11733">
    <property type="entry name" value="ZINC METALLOPROTEASE FAMILY M13 NEPRILYSIN-RELATED"/>
    <property type="match status" value="1"/>
</dbReference>
<evidence type="ECO:0000313" key="4">
    <source>
        <dbReference type="Proteomes" id="UP000001555"/>
    </source>
</evidence>
<dbReference type="EMBL" id="DS658444">
    <property type="protein sequence ID" value="EEC02940.1"/>
    <property type="molecule type" value="Genomic_DNA"/>
</dbReference>
<dbReference type="InterPro" id="IPR024079">
    <property type="entry name" value="MetalloPept_cat_dom_sf"/>
</dbReference>
<dbReference type="VEuPathDB" id="VectorBase:ISCI017380"/>
<proteinExistence type="predicted"/>
<dbReference type="InterPro" id="IPR000718">
    <property type="entry name" value="Peptidase_M13"/>
</dbReference>
<reference evidence="3" key="2">
    <citation type="submission" date="2020-05" db="UniProtKB">
        <authorList>
            <consortium name="EnsemblMetazoa"/>
        </authorList>
    </citation>
    <scope>IDENTIFICATION</scope>
    <source>
        <strain evidence="3">wikel</strain>
    </source>
</reference>
<dbReference type="VEuPathDB" id="VectorBase:ISCW017380"/>
<evidence type="ECO:0000313" key="3">
    <source>
        <dbReference type="EnsemblMetazoa" id="ISCW017380-PA"/>
    </source>
</evidence>
<dbReference type="SUPFAM" id="SSF55486">
    <property type="entry name" value="Metalloproteases ('zincins'), catalytic domain"/>
    <property type="match status" value="1"/>
</dbReference>
<dbReference type="EMBL" id="ABJB010507880">
    <property type="status" value="NOT_ANNOTATED_CDS"/>
    <property type="molecule type" value="Genomic_DNA"/>
</dbReference>
<dbReference type="GO" id="GO:0006508">
    <property type="term" value="P:proteolysis"/>
    <property type="evidence" value="ECO:0007669"/>
    <property type="project" value="InterPro"/>
</dbReference>
<dbReference type="Pfam" id="PF01431">
    <property type="entry name" value="Peptidase_M13"/>
    <property type="match status" value="1"/>
</dbReference>
<dbReference type="VEuPathDB" id="VectorBase:ISCP_002459"/>
<evidence type="ECO:0000259" key="1">
    <source>
        <dbReference type="Pfam" id="PF01431"/>
    </source>
</evidence>
<dbReference type="PaxDb" id="6945-B7P8L8"/>